<reference evidence="2 3" key="1">
    <citation type="submission" date="2017-12" db="EMBL/GenBank/DDBJ databases">
        <title>Comparative genomics of Botrytis spp.</title>
        <authorList>
            <person name="Valero-Jimenez C.A."/>
            <person name="Tapia P."/>
            <person name="Veloso J."/>
            <person name="Silva-Moreno E."/>
            <person name="Staats M."/>
            <person name="Valdes J.H."/>
            <person name="Van Kan J.A.L."/>
        </authorList>
    </citation>
    <scope>NUCLEOTIDE SEQUENCE [LARGE SCALE GENOMIC DNA]</scope>
    <source>
        <strain evidence="2 3">MUCL2120</strain>
    </source>
</reference>
<dbReference type="Proteomes" id="UP000297452">
    <property type="component" value="Unassembled WGS sequence"/>
</dbReference>
<dbReference type="STRING" id="278944.A0A4Z1I3W1"/>
<protein>
    <recommendedName>
        <fullName evidence="1">Heterokaryon incompatibility domain-containing protein</fullName>
    </recommendedName>
</protein>
<dbReference type="EMBL" id="PQXJ01000358">
    <property type="protein sequence ID" value="TGO51377.1"/>
    <property type="molecule type" value="Genomic_DNA"/>
</dbReference>
<keyword evidence="3" id="KW-1185">Reference proteome</keyword>
<proteinExistence type="predicted"/>
<sequence>MKNLSDKEIHEAVLAAGKKAKIAGLCEKCDQIVGWFFLEQKVFRRIIGRGERWTQRICIFRVDKRKSFCKLCNFLYSIWPGEEEDNDEEYFTLAWSTARNLFGFGSAYSNTILFYLVAGEHVNIPMSDSHNTVFGFSNADAYKDGVAIRSLSVQADLSLVREWIRLCNDNHDNSNFNCLPKDGISLQGFTVIDCEDGQNILVPGTASMKYITLSYVWGAETAEGPDQFGKLPSSLPNLIEDVIKVVIALGYRYLWIDRYCVPQDDSSDTKSHLIKNMDKIYSKSTLTIIATTAKCPSEGLPGVSKPRIIEQQFLQINSVHLVQWVSNIKHEIDNSVWNTRGWTYQEALLSRRRLVFTENQCYFQCDAGGNRSGKGGGRMESIDYDVTKERNIHERFRIPMIFIARPKDYPDREIEFFSIMVSEYTNRQLSKDSDVLPAFLGILGMFTSECSIFHGHIYGVPIFEFSLESIFQSIDELLPVDTTATLIMAITWDFDLDIRALEDFTTKTLPSRRRSLPSWTWCDWTHASPSFHSIRWKQEILGQGYITKDIDIVHDQKFSLEFENSAMLPWPCDADLADLAQKIMLMGNVRYIHIFGPFMHLPIPISSNPERDRKVCGPYVTGGSVTYWLSRLARDRGTNVTDNGEYVFKAWVYALGKNPGFNYPVDSKRVAYMMLLDETSDLNTFERIDVCSFGVELEWEEEEWREKSLEDLGKMLGWEWKAFKLA</sequence>
<organism evidence="2 3">
    <name type="scientific">Botryotinia narcissicola</name>
    <dbReference type="NCBI Taxonomy" id="278944"/>
    <lineage>
        <taxon>Eukaryota</taxon>
        <taxon>Fungi</taxon>
        <taxon>Dikarya</taxon>
        <taxon>Ascomycota</taxon>
        <taxon>Pezizomycotina</taxon>
        <taxon>Leotiomycetes</taxon>
        <taxon>Helotiales</taxon>
        <taxon>Sclerotiniaceae</taxon>
        <taxon>Botryotinia</taxon>
    </lineage>
</organism>
<dbReference type="InterPro" id="IPR010730">
    <property type="entry name" value="HET"/>
</dbReference>
<dbReference type="OrthoDB" id="5428863at2759"/>
<dbReference type="PANTHER" id="PTHR33112:SF1">
    <property type="entry name" value="HETEROKARYON INCOMPATIBILITY DOMAIN-CONTAINING PROTEIN"/>
    <property type="match status" value="1"/>
</dbReference>
<name>A0A4Z1I3W1_9HELO</name>
<dbReference type="PANTHER" id="PTHR33112">
    <property type="entry name" value="DOMAIN PROTEIN, PUTATIVE-RELATED"/>
    <property type="match status" value="1"/>
</dbReference>
<dbReference type="AlphaFoldDB" id="A0A4Z1I3W1"/>
<feature type="domain" description="Heterokaryon incompatibility" evidence="1">
    <location>
        <begin position="210"/>
        <end position="346"/>
    </location>
</feature>
<comment type="caution">
    <text evidence="2">The sequence shown here is derived from an EMBL/GenBank/DDBJ whole genome shotgun (WGS) entry which is preliminary data.</text>
</comment>
<evidence type="ECO:0000313" key="2">
    <source>
        <dbReference type="EMBL" id="TGO51377.1"/>
    </source>
</evidence>
<dbReference type="Pfam" id="PF06985">
    <property type="entry name" value="HET"/>
    <property type="match status" value="1"/>
</dbReference>
<evidence type="ECO:0000313" key="3">
    <source>
        <dbReference type="Proteomes" id="UP000297452"/>
    </source>
</evidence>
<gene>
    <name evidence="2" type="ORF">BOTNAR_0358g00090</name>
</gene>
<accession>A0A4Z1I3W1</accession>
<evidence type="ECO:0000259" key="1">
    <source>
        <dbReference type="Pfam" id="PF06985"/>
    </source>
</evidence>